<dbReference type="SUPFAM" id="SSF48508">
    <property type="entry name" value="Nuclear receptor ligand-binding domain"/>
    <property type="match status" value="1"/>
</dbReference>
<evidence type="ECO:0000313" key="16">
    <source>
        <dbReference type="WBParaSite" id="BXY_0332200.1"/>
    </source>
</evidence>
<keyword evidence="7 11" id="KW-0238">DNA-binding</keyword>
<evidence type="ECO:0000256" key="12">
    <source>
        <dbReference type="SAM" id="MobiDB-lite"/>
    </source>
</evidence>
<evidence type="ECO:0000256" key="5">
    <source>
        <dbReference type="ARBA" id="ARBA00022833"/>
    </source>
</evidence>
<keyword evidence="8 11" id="KW-0804">Transcription</keyword>
<organism evidence="15 16">
    <name type="scientific">Bursaphelenchus xylophilus</name>
    <name type="common">Pinewood nematode worm</name>
    <name type="synonym">Aphelenchoides xylophilus</name>
    <dbReference type="NCBI Taxonomy" id="6326"/>
    <lineage>
        <taxon>Eukaryota</taxon>
        <taxon>Metazoa</taxon>
        <taxon>Ecdysozoa</taxon>
        <taxon>Nematoda</taxon>
        <taxon>Chromadorea</taxon>
        <taxon>Rhabditida</taxon>
        <taxon>Tylenchina</taxon>
        <taxon>Tylenchomorpha</taxon>
        <taxon>Aphelenchoidea</taxon>
        <taxon>Aphelenchoididae</taxon>
        <taxon>Bursaphelenchus</taxon>
    </lineage>
</organism>
<dbReference type="CDD" id="cd06960">
    <property type="entry name" value="NR_DBD_HNF4A"/>
    <property type="match status" value="1"/>
</dbReference>
<comment type="subcellular location">
    <subcellularLocation>
        <location evidence="1 11">Nucleus</location>
    </subcellularLocation>
</comment>
<keyword evidence="9 11" id="KW-0675">Receptor</keyword>
<dbReference type="Gene3D" id="3.30.50.10">
    <property type="entry name" value="Erythroid Transcription Factor GATA-1, subunit A"/>
    <property type="match status" value="1"/>
</dbReference>
<evidence type="ECO:0000259" key="13">
    <source>
        <dbReference type="PROSITE" id="PS51030"/>
    </source>
</evidence>
<dbReference type="InterPro" id="IPR000536">
    <property type="entry name" value="Nucl_hrmn_rcpt_lig-bd"/>
</dbReference>
<dbReference type="Proteomes" id="UP000095284">
    <property type="component" value="Unplaced"/>
</dbReference>
<reference evidence="16" key="1">
    <citation type="submission" date="2016-11" db="UniProtKB">
        <authorList>
            <consortium name="WormBaseParasite"/>
        </authorList>
    </citation>
    <scope>IDENTIFICATION</scope>
</reference>
<evidence type="ECO:0000256" key="3">
    <source>
        <dbReference type="ARBA" id="ARBA00022723"/>
    </source>
</evidence>
<protein>
    <submittedName>
        <fullName evidence="16">Zinc finger, C4 type</fullName>
    </submittedName>
</protein>
<evidence type="ECO:0000256" key="4">
    <source>
        <dbReference type="ARBA" id="ARBA00022771"/>
    </source>
</evidence>
<dbReference type="GO" id="GO:0003700">
    <property type="term" value="F:DNA-binding transcription factor activity"/>
    <property type="evidence" value="ECO:0007669"/>
    <property type="project" value="InterPro"/>
</dbReference>
<evidence type="ECO:0000256" key="11">
    <source>
        <dbReference type="RuleBase" id="RU004334"/>
    </source>
</evidence>
<dbReference type="InterPro" id="IPR013088">
    <property type="entry name" value="Znf_NHR/GATA"/>
</dbReference>
<dbReference type="InterPro" id="IPR035500">
    <property type="entry name" value="NHR-like_dom_sf"/>
</dbReference>
<dbReference type="Pfam" id="PF00105">
    <property type="entry name" value="zf-C4"/>
    <property type="match status" value="1"/>
</dbReference>
<proteinExistence type="inferred from homology"/>
<evidence type="ECO:0000256" key="9">
    <source>
        <dbReference type="ARBA" id="ARBA00023170"/>
    </source>
</evidence>
<feature type="domain" description="Nuclear receptor" evidence="13">
    <location>
        <begin position="40"/>
        <end position="115"/>
    </location>
</feature>
<dbReference type="AlphaFoldDB" id="A0A1I7RRH5"/>
<accession>A0A1I7RRH5</accession>
<keyword evidence="10 11" id="KW-0539">Nucleus</keyword>
<dbReference type="Gene3D" id="1.10.565.10">
    <property type="entry name" value="Retinoid X Receptor"/>
    <property type="match status" value="1"/>
</dbReference>
<evidence type="ECO:0000259" key="14">
    <source>
        <dbReference type="PROSITE" id="PS51843"/>
    </source>
</evidence>
<evidence type="ECO:0000256" key="1">
    <source>
        <dbReference type="ARBA" id="ARBA00004123"/>
    </source>
</evidence>
<dbReference type="InterPro" id="IPR049636">
    <property type="entry name" value="HNF4-like_DBD"/>
</dbReference>
<keyword evidence="5 11" id="KW-0862">Zinc</keyword>
<dbReference type="GO" id="GO:0000978">
    <property type="term" value="F:RNA polymerase II cis-regulatory region sequence-specific DNA binding"/>
    <property type="evidence" value="ECO:0007669"/>
    <property type="project" value="InterPro"/>
</dbReference>
<comment type="similarity">
    <text evidence="2 11">Belongs to the nuclear hormone receptor family.</text>
</comment>
<dbReference type="GO" id="GO:0005634">
    <property type="term" value="C:nucleus"/>
    <property type="evidence" value="ECO:0007669"/>
    <property type="project" value="UniProtKB-SubCell"/>
</dbReference>
<dbReference type="CDD" id="cd06157">
    <property type="entry name" value="NR_LBD"/>
    <property type="match status" value="1"/>
</dbReference>
<evidence type="ECO:0000256" key="10">
    <source>
        <dbReference type="ARBA" id="ARBA00023242"/>
    </source>
</evidence>
<evidence type="ECO:0000256" key="2">
    <source>
        <dbReference type="ARBA" id="ARBA00005993"/>
    </source>
</evidence>
<evidence type="ECO:0000313" key="15">
    <source>
        <dbReference type="Proteomes" id="UP000095284"/>
    </source>
</evidence>
<keyword evidence="6 11" id="KW-0805">Transcription regulation</keyword>
<evidence type="ECO:0000256" key="7">
    <source>
        <dbReference type="ARBA" id="ARBA00023125"/>
    </source>
</evidence>
<sequence>MKSIYFYLSGCFCNHPMVLYNVMSPNSMDDLNLLTQPNLDEYCAVCGDQADGYHYGVLSCRGCNAFFRRAITQNLHFQCRRGGNCAIDKNARCACRACRLKKCKMVGMDRNAVQPRRDGKPSPSREGMSRTTSECGSLGESSKSSPQSLLGSPRSSVLTPLSNLNAFSVLSNHSSVYSGLSRVSECIPQASSSISSFLNKMVEDYCDQRRRRRTMLCQTLEEILSDECETRLKGPATPEDYSAIYRVQMILMFEWAEKLEEFKAIPNPHDKAKLLRVFSMKYLLLDNIFHTIELNYTDRLVLVNNTYIKHDSPPQISGNEPPNILRALELMYGDSSISVLEELIRPMIEMNITFGEILALRLIIFWNPGSVGLSPETVGIIQKASERSIKELHNWFDENKVPEVKTRLGNVLLLLQPLAKHTQNLQELADMIPDFGLMPEWDSFMNDLLK</sequence>
<dbReference type="eggNOG" id="KOG4215">
    <property type="taxonomic scope" value="Eukaryota"/>
</dbReference>
<dbReference type="SMART" id="SM00399">
    <property type="entry name" value="ZnF_C4"/>
    <property type="match status" value="1"/>
</dbReference>
<keyword evidence="4 11" id="KW-0863">Zinc-finger</keyword>
<dbReference type="Pfam" id="PF00104">
    <property type="entry name" value="Hormone_recep"/>
    <property type="match status" value="1"/>
</dbReference>
<feature type="compositionally biased region" description="Low complexity" evidence="12">
    <location>
        <begin position="133"/>
        <end position="152"/>
    </location>
</feature>
<evidence type="ECO:0000256" key="6">
    <source>
        <dbReference type="ARBA" id="ARBA00023015"/>
    </source>
</evidence>
<dbReference type="InterPro" id="IPR050274">
    <property type="entry name" value="Nuclear_hormone_rcpt_NR2"/>
</dbReference>
<name>A0A1I7RRH5_BURXY</name>
<dbReference type="SUPFAM" id="SSF57716">
    <property type="entry name" value="Glucocorticoid receptor-like (DNA-binding domain)"/>
    <property type="match status" value="1"/>
</dbReference>
<feature type="domain" description="NR LBD" evidence="14">
    <location>
        <begin position="212"/>
        <end position="450"/>
    </location>
</feature>
<dbReference type="WBParaSite" id="BXY_0332200.1">
    <property type="protein sequence ID" value="BXY_0332200.1"/>
    <property type="gene ID" value="BXY_0332200"/>
</dbReference>
<dbReference type="PANTHER" id="PTHR24083">
    <property type="entry name" value="NUCLEAR HORMONE RECEPTOR"/>
    <property type="match status" value="1"/>
</dbReference>
<evidence type="ECO:0000256" key="8">
    <source>
        <dbReference type="ARBA" id="ARBA00023163"/>
    </source>
</evidence>
<dbReference type="FunFam" id="3.30.50.10:FF:000030">
    <property type="entry name" value="Nuclear Hormone Receptor family"/>
    <property type="match status" value="1"/>
</dbReference>
<feature type="region of interest" description="Disordered" evidence="12">
    <location>
        <begin position="112"/>
        <end position="154"/>
    </location>
</feature>
<keyword evidence="3 11" id="KW-0479">Metal-binding</keyword>
<dbReference type="PROSITE" id="PS51843">
    <property type="entry name" value="NR_LBD"/>
    <property type="match status" value="1"/>
</dbReference>
<dbReference type="PRINTS" id="PR00047">
    <property type="entry name" value="STROIDFINGER"/>
</dbReference>
<dbReference type="PROSITE" id="PS51030">
    <property type="entry name" value="NUCLEAR_REC_DBD_2"/>
    <property type="match status" value="1"/>
</dbReference>
<dbReference type="InterPro" id="IPR001628">
    <property type="entry name" value="Znf_hrmn_rcpt"/>
</dbReference>
<dbReference type="PROSITE" id="PS00031">
    <property type="entry name" value="NUCLEAR_REC_DBD_1"/>
    <property type="match status" value="1"/>
</dbReference>
<dbReference type="SMART" id="SM00430">
    <property type="entry name" value="HOLI"/>
    <property type="match status" value="1"/>
</dbReference>
<dbReference type="GO" id="GO:0008270">
    <property type="term" value="F:zinc ion binding"/>
    <property type="evidence" value="ECO:0007669"/>
    <property type="project" value="UniProtKB-KW"/>
</dbReference>